<sequence>MENSRYNVFNQLHKGVRAMLYHLATLIQQTDFGRDEQAIAVLAELEALLLRLQRLHQLEDRFVIPAVQVYHASLAEDFKQEHLTADAQRADLSEQVAQWRIAKDEAGRVKAGMRIFYDFNEMIAFTLYHMNKEEKVLNKVLWSHYPDNAIMQLESAMLGAVSPCYLLEESRWMLRAINDAEVISWMAGIKNNAPHEIFSAFMGLAEQELPYHRWRIVQTALSDGMLIA</sequence>
<proteinExistence type="predicted"/>
<evidence type="ECO:0008006" key="3">
    <source>
        <dbReference type="Google" id="ProtNLM"/>
    </source>
</evidence>
<name>A0ABY6J5S4_9BACT</name>
<organism evidence="1 2">
    <name type="scientific">Chitinophaga horti</name>
    <dbReference type="NCBI Taxonomy" id="2920382"/>
    <lineage>
        <taxon>Bacteria</taxon>
        <taxon>Pseudomonadati</taxon>
        <taxon>Bacteroidota</taxon>
        <taxon>Chitinophagia</taxon>
        <taxon>Chitinophagales</taxon>
        <taxon>Chitinophagaceae</taxon>
        <taxon>Chitinophaga</taxon>
    </lineage>
</organism>
<dbReference type="RefSeq" id="WP_264281684.1">
    <property type="nucleotide sequence ID" value="NZ_CP107006.1"/>
</dbReference>
<dbReference type="Gene3D" id="1.20.120.520">
    <property type="entry name" value="nmb1532 protein domain like"/>
    <property type="match status" value="1"/>
</dbReference>
<accession>A0ABY6J5S4</accession>
<evidence type="ECO:0000313" key="1">
    <source>
        <dbReference type="EMBL" id="UYQ93644.1"/>
    </source>
</evidence>
<gene>
    <name evidence="1" type="ORF">MKQ68_00830</name>
</gene>
<evidence type="ECO:0000313" key="2">
    <source>
        <dbReference type="Proteomes" id="UP001162741"/>
    </source>
</evidence>
<dbReference type="Proteomes" id="UP001162741">
    <property type="component" value="Chromosome"/>
</dbReference>
<dbReference type="EMBL" id="CP107006">
    <property type="protein sequence ID" value="UYQ93644.1"/>
    <property type="molecule type" value="Genomic_DNA"/>
</dbReference>
<reference evidence="1" key="1">
    <citation type="submission" date="2022-10" db="EMBL/GenBank/DDBJ databases">
        <title>Chitinophaga sp. nov., isolated from soil.</title>
        <authorList>
            <person name="Jeon C.O."/>
        </authorList>
    </citation>
    <scope>NUCLEOTIDE SEQUENCE</scope>
    <source>
        <strain evidence="1">R8</strain>
    </source>
</reference>
<protein>
    <recommendedName>
        <fullName evidence="3">Hemerythrin-like domain-containing protein</fullName>
    </recommendedName>
</protein>
<keyword evidence="2" id="KW-1185">Reference proteome</keyword>